<feature type="domain" description="Glutamine amidotransferase" evidence="8">
    <location>
        <begin position="8"/>
        <end position="172"/>
    </location>
</feature>
<sequence length="177" mass="19561">MIVVLGPGGQYNHLIARRVSELGFSVKLLHLGSPVEDADGIIIGGGPGSTVESAPCIKLPDVPLLGICYGHQLIAKLMGGVVERAKRPEFGPFEITVLEKDVIFQGIPERFTAWLSHKDEVSVIPPGFLRLASSENCRYQAIRHEKRDIFGVQFHPEVSHTQHGMMILKNFLEITKR</sequence>
<evidence type="ECO:0000256" key="2">
    <source>
        <dbReference type="ARBA" id="ARBA00022598"/>
    </source>
</evidence>
<keyword evidence="2 10" id="KW-0436">Ligase</keyword>
<comment type="function">
    <text evidence="1">Catalyzes the synthesis of GMP from XMP.</text>
</comment>
<evidence type="ECO:0000313" key="10">
    <source>
        <dbReference type="EMBL" id="RZN61110.1"/>
    </source>
</evidence>
<dbReference type="PRINTS" id="PR00097">
    <property type="entry name" value="ANTSNTHASEII"/>
</dbReference>
<dbReference type="PANTHER" id="PTHR11922">
    <property type="entry name" value="GMP SYNTHASE-RELATED"/>
    <property type="match status" value="1"/>
</dbReference>
<dbReference type="Proteomes" id="UP000277582">
    <property type="component" value="Unassembled WGS sequence"/>
</dbReference>
<dbReference type="EMBL" id="RCOS01000076">
    <property type="protein sequence ID" value="RSN75304.1"/>
    <property type="molecule type" value="Genomic_DNA"/>
</dbReference>
<keyword evidence="3" id="KW-0547">Nucleotide-binding</keyword>
<dbReference type="PANTHER" id="PTHR11922:SF2">
    <property type="entry name" value="GMP SYNTHASE [GLUTAMINE-HYDROLYZING]"/>
    <property type="match status" value="1"/>
</dbReference>
<dbReference type="GO" id="GO:0005524">
    <property type="term" value="F:ATP binding"/>
    <property type="evidence" value="ECO:0007669"/>
    <property type="project" value="UniProtKB-KW"/>
</dbReference>
<keyword evidence="5" id="KW-0658">Purine biosynthesis</keyword>
<dbReference type="PRINTS" id="PR00096">
    <property type="entry name" value="GATASE"/>
</dbReference>
<dbReference type="Pfam" id="PF00117">
    <property type="entry name" value="GATase"/>
    <property type="match status" value="1"/>
</dbReference>
<dbReference type="Proteomes" id="UP000316217">
    <property type="component" value="Unassembled WGS sequence"/>
</dbReference>
<evidence type="ECO:0000256" key="7">
    <source>
        <dbReference type="ARBA" id="ARBA00022962"/>
    </source>
</evidence>
<keyword evidence="11" id="KW-1185">Reference proteome</keyword>
<accession>A0A3R9PIR6</accession>
<keyword evidence="4" id="KW-0332">GMP biosynthesis</keyword>
<dbReference type="GO" id="GO:0003921">
    <property type="term" value="F:GMP synthase activity"/>
    <property type="evidence" value="ECO:0007669"/>
    <property type="project" value="TreeGrafter"/>
</dbReference>
<dbReference type="Gene3D" id="3.40.50.880">
    <property type="match status" value="1"/>
</dbReference>
<dbReference type="InterPro" id="IPR004739">
    <property type="entry name" value="GMP_synth_GATase"/>
</dbReference>
<evidence type="ECO:0000256" key="5">
    <source>
        <dbReference type="ARBA" id="ARBA00022755"/>
    </source>
</evidence>
<evidence type="ECO:0000313" key="11">
    <source>
        <dbReference type="Proteomes" id="UP000277582"/>
    </source>
</evidence>
<dbReference type="InterPro" id="IPR017926">
    <property type="entry name" value="GATASE"/>
</dbReference>
<gene>
    <name evidence="9" type="ORF">D6D85_06505</name>
    <name evidence="10" type="ORF">EF810_05215</name>
</gene>
<dbReference type="NCBIfam" id="NF001975">
    <property type="entry name" value="PRK00758.1"/>
    <property type="match status" value="1"/>
</dbReference>
<organism evidence="9 11">
    <name type="scientific">Candidatus Methanodesulfokora washburnensis</name>
    <dbReference type="NCBI Taxonomy" id="2478471"/>
    <lineage>
        <taxon>Archaea</taxon>
        <taxon>Thermoproteota</taxon>
        <taxon>Candidatus Korarchaeia</taxon>
        <taxon>Candidatus Korarchaeia incertae sedis</taxon>
        <taxon>Candidatus Methanodesulfokora</taxon>
    </lineage>
</organism>
<evidence type="ECO:0000259" key="8">
    <source>
        <dbReference type="Pfam" id="PF00117"/>
    </source>
</evidence>
<dbReference type="SUPFAM" id="SSF52317">
    <property type="entry name" value="Class I glutamine amidotransferase-like"/>
    <property type="match status" value="1"/>
</dbReference>
<dbReference type="FunFam" id="3.40.50.880:FF:000047">
    <property type="entry name" value="GMP synthase [glutamine-hydrolyzing] subunit A"/>
    <property type="match status" value="1"/>
</dbReference>
<proteinExistence type="predicted"/>
<dbReference type="InterPro" id="IPR029062">
    <property type="entry name" value="Class_I_gatase-like"/>
</dbReference>
<keyword evidence="7" id="KW-0315">Glutamine amidotransferase</keyword>
<comment type="caution">
    <text evidence="9">The sequence shown here is derived from an EMBL/GenBank/DDBJ whole genome shotgun (WGS) entry which is preliminary data.</text>
</comment>
<dbReference type="EC" id="6.3.5.2" evidence="10"/>
<evidence type="ECO:0000256" key="3">
    <source>
        <dbReference type="ARBA" id="ARBA00022741"/>
    </source>
</evidence>
<dbReference type="PROSITE" id="PS51273">
    <property type="entry name" value="GATASE_TYPE_1"/>
    <property type="match status" value="1"/>
</dbReference>
<dbReference type="GO" id="GO:0005829">
    <property type="term" value="C:cytosol"/>
    <property type="evidence" value="ECO:0007669"/>
    <property type="project" value="TreeGrafter"/>
</dbReference>
<dbReference type="NCBIfam" id="TIGR00888">
    <property type="entry name" value="guaA_Nterm"/>
    <property type="match status" value="1"/>
</dbReference>
<evidence type="ECO:0000313" key="12">
    <source>
        <dbReference type="Proteomes" id="UP000316217"/>
    </source>
</evidence>
<protein>
    <submittedName>
        <fullName evidence="9">GMP synthase subunit A</fullName>
        <ecNumber evidence="10">6.3.5.2</ecNumber>
    </submittedName>
</protein>
<name>A0A3R9PIR6_9CREN</name>
<reference evidence="9 11" key="1">
    <citation type="submission" date="2018-10" db="EMBL/GenBank/DDBJ databases">
        <title>Co-occurring genomic capacity for anaerobic methane metabolism and dissimilatory sulfite reduction discovered in the Korarchaeota.</title>
        <authorList>
            <person name="Mckay L.J."/>
            <person name="Dlakic M."/>
            <person name="Fields M.W."/>
            <person name="Delmont T.O."/>
            <person name="Eren A.M."/>
            <person name="Jay Z.J."/>
            <person name="Klingelsmith K.B."/>
            <person name="Rusch D.B."/>
            <person name="Inskeep W.P."/>
        </authorList>
    </citation>
    <scope>NUCLEOTIDE SEQUENCE [LARGE SCALE GENOMIC DNA]</scope>
    <source>
        <strain evidence="9 11">MDKW</strain>
    </source>
</reference>
<dbReference type="OrthoDB" id="33844at2157"/>
<evidence type="ECO:0000256" key="1">
    <source>
        <dbReference type="ARBA" id="ARBA00002332"/>
    </source>
</evidence>
<evidence type="ECO:0000313" key="9">
    <source>
        <dbReference type="EMBL" id="RSN75304.1"/>
    </source>
</evidence>
<keyword evidence="6" id="KW-0067">ATP-binding</keyword>
<evidence type="ECO:0000256" key="6">
    <source>
        <dbReference type="ARBA" id="ARBA00022840"/>
    </source>
</evidence>
<reference evidence="10 12" key="2">
    <citation type="journal article" date="2019" name="Nat. Microbiol.">
        <title>Wide diversity of methane and short-chain alkane metabolisms in uncultured archaea.</title>
        <authorList>
            <person name="Borrel G."/>
            <person name="Adam P.S."/>
            <person name="McKay L.J."/>
            <person name="Chen L.X."/>
            <person name="Sierra-Garcia I.N."/>
            <person name="Sieber C.M."/>
            <person name="Letourneur Q."/>
            <person name="Ghozlane A."/>
            <person name="Andersen G.L."/>
            <person name="Li W.J."/>
            <person name="Hallam S.J."/>
            <person name="Muyzer G."/>
            <person name="de Oliveira V.M."/>
            <person name="Inskeep W.P."/>
            <person name="Banfield J.F."/>
            <person name="Gribaldo S."/>
        </authorList>
    </citation>
    <scope>NUCLEOTIDE SEQUENCE [LARGE SCALE GENOMIC DNA]</scope>
    <source>
        <strain evidence="10">NM4</strain>
    </source>
</reference>
<dbReference type="EMBL" id="RXII01000080">
    <property type="protein sequence ID" value="RZN61110.1"/>
    <property type="molecule type" value="Genomic_DNA"/>
</dbReference>
<dbReference type="RefSeq" id="WP_125671214.1">
    <property type="nucleotide sequence ID" value="NZ_RCOS01000076.1"/>
</dbReference>
<evidence type="ECO:0000256" key="4">
    <source>
        <dbReference type="ARBA" id="ARBA00022749"/>
    </source>
</evidence>
<dbReference type="AlphaFoldDB" id="A0A3R9PIR6"/>